<comment type="subcellular location">
    <subcellularLocation>
        <location evidence="1">Cell membrane</location>
        <topology evidence="1">Single-pass type II membrane protein</topology>
    </subcellularLocation>
</comment>
<evidence type="ECO:0000256" key="6">
    <source>
        <dbReference type="ARBA" id="ARBA00022968"/>
    </source>
</evidence>
<dbReference type="AlphaFoldDB" id="U4L6B2"/>
<keyword evidence="4 17" id="KW-0812">Transmembrane</keyword>
<protein>
    <recommendedName>
        <fullName evidence="14">glucan 1,3-beta-glucosidase</fullName>
        <ecNumber evidence="14">3.2.1.58</ecNumber>
    </recommendedName>
    <alternativeName>
        <fullName evidence="15">Exo-1,3-beta-glucanase D</fullName>
    </alternativeName>
</protein>
<evidence type="ECO:0000256" key="13">
    <source>
        <dbReference type="ARBA" id="ARBA00037126"/>
    </source>
</evidence>
<keyword evidence="3" id="KW-1003">Cell membrane</keyword>
<dbReference type="EMBL" id="HF935384">
    <property type="protein sequence ID" value="CCX07971.1"/>
    <property type="molecule type" value="Genomic_DNA"/>
</dbReference>
<feature type="compositionally biased region" description="Basic residues" evidence="16">
    <location>
        <begin position="346"/>
        <end position="355"/>
    </location>
</feature>
<feature type="compositionally biased region" description="Basic and acidic residues" evidence="16">
    <location>
        <begin position="204"/>
        <end position="214"/>
    </location>
</feature>
<dbReference type="Proteomes" id="UP000018144">
    <property type="component" value="Unassembled WGS sequence"/>
</dbReference>
<evidence type="ECO:0000256" key="5">
    <source>
        <dbReference type="ARBA" id="ARBA00022801"/>
    </source>
</evidence>
<reference evidence="19 20" key="1">
    <citation type="journal article" date="2013" name="PLoS Genet.">
        <title>The genome and development-dependent transcriptomes of Pyronema confluens: a window into fungal evolution.</title>
        <authorList>
            <person name="Traeger S."/>
            <person name="Altegoer F."/>
            <person name="Freitag M."/>
            <person name="Gabaldon T."/>
            <person name="Kempken F."/>
            <person name="Kumar A."/>
            <person name="Marcet-Houben M."/>
            <person name="Poggeler S."/>
            <person name="Stajich J.E."/>
            <person name="Nowrousian M."/>
        </authorList>
    </citation>
    <scope>NUCLEOTIDE SEQUENCE [LARGE SCALE GENOMIC DNA]</scope>
    <source>
        <strain evidence="20">CBS 100304</strain>
        <tissue evidence="19">Vegetative mycelium</tissue>
    </source>
</reference>
<proteinExistence type="inferred from homology"/>
<comment type="similarity">
    <text evidence="2">Belongs to the glycosyl hydrolase 5 (cellulase A) family.</text>
</comment>
<dbReference type="STRING" id="1076935.U4L6B2"/>
<evidence type="ECO:0000259" key="18">
    <source>
        <dbReference type="Pfam" id="PF00150"/>
    </source>
</evidence>
<dbReference type="InterPro" id="IPR017853">
    <property type="entry name" value="GH"/>
</dbReference>
<dbReference type="Pfam" id="PF00150">
    <property type="entry name" value="Cellulase"/>
    <property type="match status" value="1"/>
</dbReference>
<evidence type="ECO:0000313" key="20">
    <source>
        <dbReference type="Proteomes" id="UP000018144"/>
    </source>
</evidence>
<name>U4L6B2_PYROM</name>
<dbReference type="GO" id="GO:0071555">
    <property type="term" value="P:cell wall organization"/>
    <property type="evidence" value="ECO:0007669"/>
    <property type="project" value="UniProtKB-KW"/>
</dbReference>
<dbReference type="GO" id="GO:0005886">
    <property type="term" value="C:plasma membrane"/>
    <property type="evidence" value="ECO:0007669"/>
    <property type="project" value="UniProtKB-SubCell"/>
</dbReference>
<keyword evidence="10" id="KW-0326">Glycosidase</keyword>
<dbReference type="PANTHER" id="PTHR31297:SF34">
    <property type="entry name" value="GLUCAN 1,3-BETA-GLUCOSIDASE 2"/>
    <property type="match status" value="1"/>
</dbReference>
<keyword evidence="6" id="KW-0735">Signal-anchor</keyword>
<feature type="compositionally biased region" description="Basic and acidic residues" evidence="16">
    <location>
        <begin position="245"/>
        <end position="258"/>
    </location>
</feature>
<dbReference type="SUPFAM" id="SSF51445">
    <property type="entry name" value="(Trans)glycosidases"/>
    <property type="match status" value="1"/>
</dbReference>
<dbReference type="PANTHER" id="PTHR31297">
    <property type="entry name" value="GLUCAN ENDO-1,6-BETA-GLUCOSIDASE B"/>
    <property type="match status" value="1"/>
</dbReference>
<evidence type="ECO:0000256" key="9">
    <source>
        <dbReference type="ARBA" id="ARBA00023180"/>
    </source>
</evidence>
<evidence type="ECO:0000256" key="15">
    <source>
        <dbReference type="ARBA" id="ARBA00041260"/>
    </source>
</evidence>
<organism evidence="19 20">
    <name type="scientific">Pyronema omphalodes (strain CBS 100304)</name>
    <name type="common">Pyronema confluens</name>
    <dbReference type="NCBI Taxonomy" id="1076935"/>
    <lineage>
        <taxon>Eukaryota</taxon>
        <taxon>Fungi</taxon>
        <taxon>Dikarya</taxon>
        <taxon>Ascomycota</taxon>
        <taxon>Pezizomycotina</taxon>
        <taxon>Pezizomycetes</taxon>
        <taxon>Pezizales</taxon>
        <taxon>Pyronemataceae</taxon>
        <taxon>Pyronema</taxon>
    </lineage>
</organism>
<keyword evidence="20" id="KW-1185">Reference proteome</keyword>
<evidence type="ECO:0000256" key="7">
    <source>
        <dbReference type="ARBA" id="ARBA00022989"/>
    </source>
</evidence>
<sequence length="903" mass="101131">MAQYSLSSSDPDRSDPDRDRRRHRREQSADPDADRRKHSEQTSDPDTDRRRRAEKSTDRERRRRAEQSTDRDTDHRRQRSTHGGGSRSQSRARKSTDQPRRRDSKQERSPRKREAAAAVAAGDAVAGNGGRSRANSTRDGREARESRQASEPRDRDSREARRQRSESPRKSTDHRSSRMPAVAGGAGYDGVNDRVSGGRSRANSTRDGREREGQQRSGSPRKSTDHRSSRMPAAAAGEYISPRRQRSESPRKSVDHRSSRYAAAPEQEPLRSTVRAVTGEYRPPFQDTPRSVPRAMPEPQVPAMVHVDGGGDTPDSRLMGGGKEKKRHKTSSMVGAAASVAAAASRRARGKSAKAKRPDSTDSYDSVGPQKKRRCGKWFWIILGLTILLLVIFIPVGVVVSKKNSEAQDSGSKRYGEVSTLPPQSAIPAQYKNTYMDPYTWQDTTDFNLTFTDKMVGGLPIMGLFDKYDDSVQANPNVPALNEPWDYGKMPVRGVNVGGWLIIEPFITPSFFDAYSSRDGVVDEYTLSAKLGAKGAKDTVEKHYKTFVTRDTFKEIRDAGLDHVRIPFGYWAVKTYDDDTFVPNVSWRYLLRAIEWAREFGLRVKLDLHSVPGGANGWNHSGRLGPIGWLMGPKGDENGKRTLEIHAQLSEFFAQPRYKNIVTMYGLVNEPKMIELDPNRVIKWSEDAHTVIRSKGYKGKIIFGDGFRGLSTWKGEFAGYDGMLLDVHQYVIFNTGLIALTHSRKIEFACKDWSNQIQASMDTTSGFGPTIVGEWGQADTDCTPYLNNVGVGSRWEGTMDPNSQTMGCPSGKNCSCKMPNGDPKDYTPEYRQFLKMFAEAQMHAFEKGWGWLYWTWDTEASTQWSYKKSLAAGIIPQKAYERTFNCELDAIPDFGAAGLPEGN</sequence>
<feature type="transmembrane region" description="Helical" evidence="17">
    <location>
        <begin position="378"/>
        <end position="400"/>
    </location>
</feature>
<feature type="compositionally biased region" description="Basic and acidic residues" evidence="16">
    <location>
        <begin position="136"/>
        <end position="176"/>
    </location>
</feature>
<feature type="compositionally biased region" description="Basic and acidic residues" evidence="16">
    <location>
        <begin position="10"/>
        <end position="19"/>
    </location>
</feature>
<keyword evidence="7 17" id="KW-1133">Transmembrane helix</keyword>
<comment type="catalytic activity">
    <reaction evidence="12">
        <text>Successive hydrolysis of beta-D-glucose units from the non-reducing ends of (1-&gt;3)-beta-D-glucans, releasing alpha-glucose.</text>
        <dbReference type="EC" id="3.2.1.58"/>
    </reaction>
</comment>
<feature type="compositionally biased region" description="Low complexity" evidence="16">
    <location>
        <begin position="334"/>
        <end position="345"/>
    </location>
</feature>
<dbReference type="EC" id="3.2.1.58" evidence="14"/>
<comment type="function">
    <text evidence="13">Glucosidase involved in the degradation of cellulosic biomass. Active on lichenan.</text>
</comment>
<keyword evidence="8 17" id="KW-0472">Membrane</keyword>
<dbReference type="GO" id="GO:0009251">
    <property type="term" value="P:glucan catabolic process"/>
    <property type="evidence" value="ECO:0007669"/>
    <property type="project" value="TreeGrafter"/>
</dbReference>
<feature type="domain" description="Glycoside hydrolase family 5" evidence="18">
    <location>
        <begin position="544"/>
        <end position="781"/>
    </location>
</feature>
<evidence type="ECO:0000256" key="4">
    <source>
        <dbReference type="ARBA" id="ARBA00022692"/>
    </source>
</evidence>
<evidence type="ECO:0000256" key="3">
    <source>
        <dbReference type="ARBA" id="ARBA00022475"/>
    </source>
</evidence>
<evidence type="ECO:0000256" key="11">
    <source>
        <dbReference type="ARBA" id="ARBA00023316"/>
    </source>
</evidence>
<dbReference type="InterPro" id="IPR001547">
    <property type="entry name" value="Glyco_hydro_5"/>
</dbReference>
<dbReference type="GO" id="GO:0004338">
    <property type="term" value="F:glucan exo-1,3-beta-glucosidase activity"/>
    <property type="evidence" value="ECO:0007669"/>
    <property type="project" value="UniProtKB-EC"/>
</dbReference>
<keyword evidence="9" id="KW-0325">Glycoprotein</keyword>
<feature type="compositionally biased region" description="Low complexity" evidence="16">
    <location>
        <begin position="116"/>
        <end position="126"/>
    </location>
</feature>
<dbReference type="OrthoDB" id="62120at2759"/>
<dbReference type="GO" id="GO:0009986">
    <property type="term" value="C:cell surface"/>
    <property type="evidence" value="ECO:0007669"/>
    <property type="project" value="TreeGrafter"/>
</dbReference>
<feature type="compositionally biased region" description="Basic and acidic residues" evidence="16">
    <location>
        <begin position="26"/>
        <end position="75"/>
    </location>
</feature>
<evidence type="ECO:0000256" key="1">
    <source>
        <dbReference type="ARBA" id="ARBA00004401"/>
    </source>
</evidence>
<dbReference type="GO" id="GO:0005576">
    <property type="term" value="C:extracellular region"/>
    <property type="evidence" value="ECO:0007669"/>
    <property type="project" value="TreeGrafter"/>
</dbReference>
<feature type="compositionally biased region" description="Basic and acidic residues" evidence="16">
    <location>
        <begin position="94"/>
        <end position="115"/>
    </location>
</feature>
<evidence type="ECO:0000256" key="16">
    <source>
        <dbReference type="SAM" id="MobiDB-lite"/>
    </source>
</evidence>
<gene>
    <name evidence="19" type="ORF">PCON_07560</name>
</gene>
<evidence type="ECO:0000256" key="8">
    <source>
        <dbReference type="ARBA" id="ARBA00023136"/>
    </source>
</evidence>
<dbReference type="FunFam" id="3.20.20.80:FF:000033">
    <property type="entry name" value="Glucan 1,3-beta-glucosidase A"/>
    <property type="match status" value="1"/>
</dbReference>
<dbReference type="eggNOG" id="ENOG502QRG8">
    <property type="taxonomic scope" value="Eukaryota"/>
</dbReference>
<evidence type="ECO:0000256" key="12">
    <source>
        <dbReference type="ARBA" id="ARBA00036824"/>
    </source>
</evidence>
<keyword evidence="5" id="KW-0378">Hydrolase</keyword>
<evidence type="ECO:0000256" key="17">
    <source>
        <dbReference type="SAM" id="Phobius"/>
    </source>
</evidence>
<dbReference type="Gene3D" id="3.20.20.80">
    <property type="entry name" value="Glycosidases"/>
    <property type="match status" value="1"/>
</dbReference>
<feature type="region of interest" description="Disordered" evidence="16">
    <location>
        <begin position="1"/>
        <end position="370"/>
    </location>
</feature>
<dbReference type="InterPro" id="IPR050386">
    <property type="entry name" value="Glycosyl_hydrolase_5"/>
</dbReference>
<evidence type="ECO:0000313" key="19">
    <source>
        <dbReference type="EMBL" id="CCX07971.1"/>
    </source>
</evidence>
<evidence type="ECO:0000256" key="14">
    <source>
        <dbReference type="ARBA" id="ARBA00038929"/>
    </source>
</evidence>
<evidence type="ECO:0000256" key="10">
    <source>
        <dbReference type="ARBA" id="ARBA00023295"/>
    </source>
</evidence>
<evidence type="ECO:0000256" key="2">
    <source>
        <dbReference type="ARBA" id="ARBA00005641"/>
    </source>
</evidence>
<accession>U4L6B2</accession>
<keyword evidence="11" id="KW-0961">Cell wall biogenesis/degradation</keyword>